<sequence>MTGLRVFKTKVFLLVKGERNMEKDHNLPTPDIQHPSPFTLHPSPFTRHPSSNFKLPSCLIKTNALSLQPERK</sequence>
<dbReference type="AlphaFoldDB" id="A0A0P7C4S7"/>
<comment type="caution">
    <text evidence="2">The sequence shown here is derived from an EMBL/GenBank/DDBJ whole genome shotgun (WGS) entry which is preliminary data.</text>
</comment>
<feature type="region of interest" description="Disordered" evidence="1">
    <location>
        <begin position="22"/>
        <end position="46"/>
    </location>
</feature>
<proteinExistence type="predicted"/>
<organism evidence="2 3">
    <name type="scientific">Jiulongibacter sediminis</name>
    <dbReference type="NCBI Taxonomy" id="1605367"/>
    <lineage>
        <taxon>Bacteria</taxon>
        <taxon>Pseudomonadati</taxon>
        <taxon>Bacteroidota</taxon>
        <taxon>Cytophagia</taxon>
        <taxon>Cytophagales</taxon>
        <taxon>Leadbetterellaceae</taxon>
        <taxon>Jiulongibacter</taxon>
    </lineage>
</organism>
<reference evidence="2 3" key="1">
    <citation type="submission" date="2015-07" db="EMBL/GenBank/DDBJ databases">
        <title>The draft genome sequence of Leadbetterella sp. JN14-9.</title>
        <authorList>
            <person name="Liu Y."/>
            <person name="Du J."/>
            <person name="Shao Z."/>
        </authorList>
    </citation>
    <scope>NUCLEOTIDE SEQUENCE [LARGE SCALE GENOMIC DNA]</scope>
    <source>
        <strain evidence="2 3">JN14-9</strain>
    </source>
</reference>
<gene>
    <name evidence="2" type="ORF">AFM12_17050</name>
</gene>
<evidence type="ECO:0000313" key="2">
    <source>
        <dbReference type="EMBL" id="KPM46941.1"/>
    </source>
</evidence>
<keyword evidence="3" id="KW-1185">Reference proteome</keyword>
<dbReference type="STRING" id="1605367.AFM12_17050"/>
<evidence type="ECO:0000256" key="1">
    <source>
        <dbReference type="SAM" id="MobiDB-lite"/>
    </source>
</evidence>
<dbReference type="EMBL" id="LGTQ01000013">
    <property type="protein sequence ID" value="KPM46941.1"/>
    <property type="molecule type" value="Genomic_DNA"/>
</dbReference>
<accession>A0A0P7C4S7</accession>
<protein>
    <submittedName>
        <fullName evidence="2">Uncharacterized protein</fullName>
    </submittedName>
</protein>
<dbReference type="Proteomes" id="UP000050454">
    <property type="component" value="Unassembled WGS sequence"/>
</dbReference>
<evidence type="ECO:0000313" key="3">
    <source>
        <dbReference type="Proteomes" id="UP000050454"/>
    </source>
</evidence>
<name>A0A0P7C4S7_9BACT</name>